<evidence type="ECO:0000256" key="2">
    <source>
        <dbReference type="ARBA" id="ARBA00005336"/>
    </source>
</evidence>
<dbReference type="InterPro" id="IPR013783">
    <property type="entry name" value="Ig-like_fold"/>
</dbReference>
<evidence type="ECO:0000256" key="5">
    <source>
        <dbReference type="ARBA" id="ARBA00023295"/>
    </source>
</evidence>
<reference evidence="7 8" key="1">
    <citation type="journal article" date="2016" name="Mol. Biol. Evol.">
        <title>Comparative Genomics of Early-Diverging Mushroom-Forming Fungi Provides Insights into the Origins of Lignocellulose Decay Capabilities.</title>
        <authorList>
            <person name="Nagy L.G."/>
            <person name="Riley R."/>
            <person name="Tritt A."/>
            <person name="Adam C."/>
            <person name="Daum C."/>
            <person name="Floudas D."/>
            <person name="Sun H."/>
            <person name="Yadav J.S."/>
            <person name="Pangilinan J."/>
            <person name="Larsson K.H."/>
            <person name="Matsuura K."/>
            <person name="Barry K."/>
            <person name="Labutti K."/>
            <person name="Kuo R."/>
            <person name="Ohm R.A."/>
            <person name="Bhattacharya S.S."/>
            <person name="Shirouzu T."/>
            <person name="Yoshinaga Y."/>
            <person name="Martin F.M."/>
            <person name="Grigoriev I.V."/>
            <person name="Hibbett D.S."/>
        </authorList>
    </citation>
    <scope>NUCLEOTIDE SEQUENCE [LARGE SCALE GENOMIC DNA]</scope>
    <source>
        <strain evidence="7 8">HHB10207 ss-3</strain>
    </source>
</reference>
<dbReference type="InterPro" id="IPR017853">
    <property type="entry name" value="GH"/>
</dbReference>
<protein>
    <recommendedName>
        <fullName evidence="3">beta-glucosidase</fullName>
        <ecNumber evidence="3">3.2.1.21</ecNumber>
    </recommendedName>
</protein>
<dbReference type="InterPro" id="IPR011658">
    <property type="entry name" value="PA14_dom"/>
</dbReference>
<dbReference type="InterPro" id="IPR002772">
    <property type="entry name" value="Glyco_hydro_3_C"/>
</dbReference>
<evidence type="ECO:0000313" key="7">
    <source>
        <dbReference type="EMBL" id="KZT37065.1"/>
    </source>
</evidence>
<dbReference type="Gene3D" id="3.20.20.300">
    <property type="entry name" value="Glycoside hydrolase, family 3, N-terminal domain"/>
    <property type="match status" value="1"/>
</dbReference>
<dbReference type="Pfam" id="PF07691">
    <property type="entry name" value="PA14"/>
    <property type="match status" value="1"/>
</dbReference>
<evidence type="ECO:0000256" key="3">
    <source>
        <dbReference type="ARBA" id="ARBA00012744"/>
    </source>
</evidence>
<organism evidence="7 8">
    <name type="scientific">Sistotremastrum suecicum HHB10207 ss-3</name>
    <dbReference type="NCBI Taxonomy" id="1314776"/>
    <lineage>
        <taxon>Eukaryota</taxon>
        <taxon>Fungi</taxon>
        <taxon>Dikarya</taxon>
        <taxon>Basidiomycota</taxon>
        <taxon>Agaricomycotina</taxon>
        <taxon>Agaricomycetes</taxon>
        <taxon>Sistotremastrales</taxon>
        <taxon>Sistotremastraceae</taxon>
        <taxon>Sistotremastrum</taxon>
    </lineage>
</organism>
<dbReference type="Gene3D" id="2.60.40.10">
    <property type="entry name" value="Immunoglobulins"/>
    <property type="match status" value="1"/>
</dbReference>
<keyword evidence="4" id="KW-0378">Hydrolase</keyword>
<keyword evidence="5" id="KW-0326">Glycosidase</keyword>
<dbReference type="PANTHER" id="PTHR42715:SF27">
    <property type="entry name" value="BETA-GLUCOSIDASE-RELATED"/>
    <property type="match status" value="1"/>
</dbReference>
<dbReference type="InterPro" id="IPR026891">
    <property type="entry name" value="Fn3-like"/>
</dbReference>
<keyword evidence="8" id="KW-1185">Reference proteome</keyword>
<name>A0A166C4F0_9AGAM</name>
<dbReference type="SMART" id="SM01217">
    <property type="entry name" value="Fn3_like"/>
    <property type="match status" value="1"/>
</dbReference>
<dbReference type="EC" id="3.2.1.21" evidence="3"/>
<dbReference type="Pfam" id="PF01915">
    <property type="entry name" value="Glyco_hydro_3_C"/>
    <property type="match status" value="1"/>
</dbReference>
<dbReference type="SUPFAM" id="SSF51445">
    <property type="entry name" value="(Trans)glycosidases"/>
    <property type="match status" value="1"/>
</dbReference>
<dbReference type="GO" id="GO:0009251">
    <property type="term" value="P:glucan catabolic process"/>
    <property type="evidence" value="ECO:0007669"/>
    <property type="project" value="TreeGrafter"/>
</dbReference>
<dbReference type="Pfam" id="PF14310">
    <property type="entry name" value="Fn3-like"/>
    <property type="match status" value="1"/>
</dbReference>
<sequence>MPKPSDIAHADLDELVKGIKLEDAIALTSGVGFWNTHAVSSANIPAIKVSDGPNGIRGSRYFMGTPAKVIPCATALGSTWDTELIGSAAAKLLAEEAKLRGASIILGPTVNIQRSPLGGRSFESFSEDPYLSGQIASAYIANVQSHGIGTCIKHFVGNDMENDRFAYDAIISPRALREIYLMPFMIAQRNAQPWAYMAAYNRVNGLHMSENPLLKEIIRDEWKSDAMIMSDWFGTYGLSESINAGLDLEMPGVGKWRTQDQMGRCLRSKKIMARTVRERARKVLELVQKCARAAPEIIDGDGQERTNDSQEDVALMRRLAAQAIVLLKNDGGILPLKADHLKKVAIIGPNAKARVLTGGGSASLKASYFVSPYEGIVKALPKDVEISYNEGSQAFLTMPTLDGEIITEDGKSGWIGSWYDHVDRNFSLAPKPLKVDLISETKLIILGSQPPELGERWSLILRGFLRPRDTDTIFEFGLTVAGRAKLFVDGELVIDNWTKQRSGDAFFRTGTLEERGTFHRKAGVKHEIVLELCNVKPAAGGGEDEIRPSGAAVQLGGADVLDADKAIEESVEMARSADVAIVVVGLNADWETSGYDRTTLALPGRTDELVAKILAANPKTVVITQAGSAVEMPWVDFAPAILHTWYLGNATGDAIADVLFGKVNPSAKLSLTFPKRLQDTPSYGHFASENGKVRYAEDLYVGYKHYENVNIAPLFAFGHGLSYTSFEYSNLEITTPKPSSVAEDFQVVIKLVVKNTGAVTGSEAVQVYVTLPPSSFGHLHVPKQLRGFDKVKDIEPGQLRVVSVVLDKYAVSYWEEGTARWRAESGKYLVSVEASSADIRLVGEFEIGREFEWRGL</sequence>
<dbReference type="Gene3D" id="3.40.50.1700">
    <property type="entry name" value="Glycoside hydrolase family 3 C-terminal domain"/>
    <property type="match status" value="1"/>
</dbReference>
<evidence type="ECO:0000256" key="4">
    <source>
        <dbReference type="ARBA" id="ARBA00022801"/>
    </source>
</evidence>
<evidence type="ECO:0000256" key="1">
    <source>
        <dbReference type="ARBA" id="ARBA00000448"/>
    </source>
</evidence>
<comment type="catalytic activity">
    <reaction evidence="1">
        <text>Hydrolysis of terminal, non-reducing beta-D-glucosyl residues with release of beta-D-glucose.</text>
        <dbReference type="EC" id="3.2.1.21"/>
    </reaction>
</comment>
<accession>A0A166C4F0</accession>
<dbReference type="Proteomes" id="UP000076798">
    <property type="component" value="Unassembled WGS sequence"/>
</dbReference>
<proteinExistence type="inferred from homology"/>
<dbReference type="SMART" id="SM00758">
    <property type="entry name" value="PA14"/>
    <property type="match status" value="1"/>
</dbReference>
<comment type="similarity">
    <text evidence="2">Belongs to the glycosyl hydrolase 3 family.</text>
</comment>
<dbReference type="InterPro" id="IPR036962">
    <property type="entry name" value="Glyco_hydro_3_N_sf"/>
</dbReference>
<dbReference type="GO" id="GO:0008422">
    <property type="term" value="F:beta-glucosidase activity"/>
    <property type="evidence" value="ECO:0007669"/>
    <property type="project" value="UniProtKB-EC"/>
</dbReference>
<dbReference type="PANTHER" id="PTHR42715">
    <property type="entry name" value="BETA-GLUCOSIDASE"/>
    <property type="match status" value="1"/>
</dbReference>
<dbReference type="Gene3D" id="2.60.120.260">
    <property type="entry name" value="Galactose-binding domain-like"/>
    <property type="match status" value="1"/>
</dbReference>
<evidence type="ECO:0000313" key="8">
    <source>
        <dbReference type="Proteomes" id="UP000076798"/>
    </source>
</evidence>
<evidence type="ECO:0000259" key="6">
    <source>
        <dbReference type="PROSITE" id="PS51820"/>
    </source>
</evidence>
<dbReference type="OrthoDB" id="47059at2759"/>
<dbReference type="SUPFAM" id="SSF52279">
    <property type="entry name" value="Beta-D-glucan exohydrolase, C-terminal domain"/>
    <property type="match status" value="1"/>
</dbReference>
<dbReference type="Pfam" id="PF00933">
    <property type="entry name" value="Glyco_hydro_3"/>
    <property type="match status" value="1"/>
</dbReference>
<dbReference type="InterPro" id="IPR036881">
    <property type="entry name" value="Glyco_hydro_3_C_sf"/>
</dbReference>
<dbReference type="PROSITE" id="PS51820">
    <property type="entry name" value="PA14"/>
    <property type="match status" value="1"/>
</dbReference>
<dbReference type="InterPro" id="IPR037524">
    <property type="entry name" value="PA14/GLEYA"/>
</dbReference>
<gene>
    <name evidence="7" type="ORF">SISSUDRAFT_1023345</name>
</gene>
<feature type="domain" description="PA14" evidence="6">
    <location>
        <begin position="409"/>
        <end position="571"/>
    </location>
</feature>
<dbReference type="AlphaFoldDB" id="A0A166C4F0"/>
<dbReference type="PRINTS" id="PR00133">
    <property type="entry name" value="GLHYDRLASE3"/>
</dbReference>
<dbReference type="InterPro" id="IPR001764">
    <property type="entry name" value="Glyco_hydro_3_N"/>
</dbReference>
<dbReference type="InterPro" id="IPR050288">
    <property type="entry name" value="Cellulose_deg_GH3"/>
</dbReference>
<dbReference type="STRING" id="1314776.A0A166C4F0"/>
<dbReference type="EMBL" id="KV428092">
    <property type="protein sequence ID" value="KZT37065.1"/>
    <property type="molecule type" value="Genomic_DNA"/>
</dbReference>